<organism evidence="4 5">
    <name type="scientific">Streptococcus urinalis 2285-97</name>
    <dbReference type="NCBI Taxonomy" id="764291"/>
    <lineage>
        <taxon>Bacteria</taxon>
        <taxon>Bacillati</taxon>
        <taxon>Bacillota</taxon>
        <taxon>Bacilli</taxon>
        <taxon>Lactobacillales</taxon>
        <taxon>Streptococcaceae</taxon>
        <taxon>Streptococcus</taxon>
    </lineage>
</organism>
<dbReference type="Gene3D" id="1.10.10.10">
    <property type="entry name" value="Winged helix-like DNA-binding domain superfamily/Winged helix DNA-binding domain"/>
    <property type="match status" value="1"/>
</dbReference>
<dbReference type="AlphaFoldDB" id="G5KC99"/>
<dbReference type="STRING" id="764291.STRUR_0413"/>
<dbReference type="GO" id="GO:0046872">
    <property type="term" value="F:metal ion binding"/>
    <property type="evidence" value="ECO:0007669"/>
    <property type="project" value="UniProtKB-KW"/>
</dbReference>
<dbReference type="InterPro" id="IPR013196">
    <property type="entry name" value="HTH_11"/>
</dbReference>
<dbReference type="Pfam" id="PF08279">
    <property type="entry name" value="HTH_11"/>
    <property type="match status" value="1"/>
</dbReference>
<dbReference type="SUPFAM" id="SSF75500">
    <property type="entry name" value="Putative transcriptional regulator TM1602, C-terminal domain"/>
    <property type="match status" value="1"/>
</dbReference>
<keyword evidence="5" id="KW-1185">Reference proteome</keyword>
<comment type="caution">
    <text evidence="4">The sequence shown here is derived from an EMBL/GenBank/DDBJ whole genome shotgun (WGS) entry which is preliminary data.</text>
</comment>
<feature type="domain" description="3H" evidence="2">
    <location>
        <begin position="74"/>
        <end position="170"/>
    </location>
</feature>
<dbReference type="PANTHER" id="PTHR40068:SF1">
    <property type="entry name" value="TRANSCRIPTION REPRESSOR NIAR-RELATED"/>
    <property type="match status" value="1"/>
</dbReference>
<dbReference type="EMBL" id="AEUZ02000001">
    <property type="protein sequence ID" value="EHJ57663.1"/>
    <property type="molecule type" value="Genomic_DNA"/>
</dbReference>
<evidence type="ECO:0000313" key="5">
    <source>
        <dbReference type="Proteomes" id="UP000005388"/>
    </source>
</evidence>
<name>G5KC99_9STRE</name>
<dbReference type="InterPro" id="IPR035922">
    <property type="entry name" value="3H_dom_sf"/>
</dbReference>
<evidence type="ECO:0000313" key="4">
    <source>
        <dbReference type="EMBL" id="EHJ57663.1"/>
    </source>
</evidence>
<feature type="domain" description="Helix-turn-helix type 11" evidence="3">
    <location>
        <begin position="6"/>
        <end position="58"/>
    </location>
</feature>
<feature type="binding site" evidence="1">
    <location>
        <position position="145"/>
    </location>
    <ligand>
        <name>Ni(2+)</name>
        <dbReference type="ChEBI" id="CHEBI:49786"/>
    </ligand>
</feature>
<dbReference type="eggNOG" id="COG1827">
    <property type="taxonomic scope" value="Bacteria"/>
</dbReference>
<dbReference type="SUPFAM" id="SSF46785">
    <property type="entry name" value="Winged helix' DNA-binding domain"/>
    <property type="match status" value="1"/>
</dbReference>
<sequence length="175" mass="19461">MKADERRQRILDYLQQQTKAISASNLAKQFGVSRQVIVGDIALLRAKDKAILSTPRGYLMATIPQAVSHYVGKIVAKHTHEETTLELNLIVAHGGTVLDVSVEHPIYGLLTVPLSISNQNDIDQFMDRLSYSQSNLLSSLTDGIHIHTISCASQEEFLKIKRSLKEANLLLDENI</sequence>
<keyword evidence="1" id="KW-0479">Metal-binding</keyword>
<dbReference type="PANTHER" id="PTHR40068">
    <property type="entry name" value="TRANSCRIPTION REPRESSOR NIAR-RELATED"/>
    <property type="match status" value="1"/>
</dbReference>
<dbReference type="Proteomes" id="UP000005388">
    <property type="component" value="Unassembled WGS sequence"/>
</dbReference>
<feature type="binding site" evidence="1">
    <location>
        <position position="86"/>
    </location>
    <ligand>
        <name>Ni(2+)</name>
        <dbReference type="ChEBI" id="CHEBI:49786"/>
    </ligand>
</feature>
<evidence type="ECO:0000259" key="3">
    <source>
        <dbReference type="Pfam" id="PF08279"/>
    </source>
</evidence>
<dbReference type="InterPro" id="IPR036390">
    <property type="entry name" value="WH_DNA-bd_sf"/>
</dbReference>
<gene>
    <name evidence="4" type="ORF">STRUR_0413</name>
</gene>
<keyword evidence="1" id="KW-0533">Nickel</keyword>
<feature type="binding site" evidence="1">
    <location>
        <position position="147"/>
    </location>
    <ligand>
        <name>Ni(2+)</name>
        <dbReference type="ChEBI" id="CHEBI:49786"/>
    </ligand>
</feature>
<dbReference type="Gene3D" id="3.30.1340.20">
    <property type="entry name" value="3H domain"/>
    <property type="match status" value="1"/>
</dbReference>
<dbReference type="InterPro" id="IPR004173">
    <property type="entry name" value="3H_domain"/>
</dbReference>
<reference evidence="4 5" key="1">
    <citation type="journal article" date="2014" name="Int. J. Syst. Evol. Microbiol.">
        <title>Phylogenomics and the dynamic genome evolution of the genus Streptococcus.</title>
        <authorList>
            <consortium name="The Broad Institute Genome Sequencing Platform"/>
            <person name="Richards V.P."/>
            <person name="Palmer S.R."/>
            <person name="Pavinski Bitar P.D."/>
            <person name="Qin X."/>
            <person name="Weinstock G.M."/>
            <person name="Highlander S.K."/>
            <person name="Town C.D."/>
            <person name="Burne R.A."/>
            <person name="Stanhope M.J."/>
        </authorList>
    </citation>
    <scope>NUCLEOTIDE SEQUENCE [LARGE SCALE GENOMIC DNA]</scope>
    <source>
        <strain evidence="4 5">2285-97</strain>
    </source>
</reference>
<dbReference type="InterPro" id="IPR036388">
    <property type="entry name" value="WH-like_DNA-bd_sf"/>
</dbReference>
<dbReference type="PIRSF" id="PIRSF037847">
    <property type="entry name" value="NiaR"/>
    <property type="match status" value="1"/>
</dbReference>
<dbReference type="Pfam" id="PF02829">
    <property type="entry name" value="3H"/>
    <property type="match status" value="1"/>
</dbReference>
<evidence type="ECO:0000259" key="2">
    <source>
        <dbReference type="Pfam" id="PF02829"/>
    </source>
</evidence>
<protein>
    <submittedName>
        <fullName evidence="4">3H domain protein</fullName>
    </submittedName>
</protein>
<dbReference type="RefSeq" id="WP_006740361.1">
    <property type="nucleotide sequence ID" value="NZ_AEUZ02000001.1"/>
</dbReference>
<accession>G5KC99</accession>
<feature type="binding site" evidence="1">
    <location>
        <position position="78"/>
    </location>
    <ligand>
        <name>Ni(2+)</name>
        <dbReference type="ChEBI" id="CHEBI:49786"/>
    </ligand>
</feature>
<proteinExistence type="predicted"/>
<dbReference type="InterPro" id="IPR026043">
    <property type="entry name" value="NadR"/>
</dbReference>
<evidence type="ECO:0000256" key="1">
    <source>
        <dbReference type="PIRSR" id="PIRSR037847-1"/>
    </source>
</evidence>